<keyword evidence="3" id="KW-1185">Reference proteome</keyword>
<gene>
    <name evidence="2" type="ORF">TBRA_LOCUS3585</name>
</gene>
<feature type="region of interest" description="Disordered" evidence="1">
    <location>
        <begin position="154"/>
        <end position="182"/>
    </location>
</feature>
<evidence type="ECO:0008006" key="4">
    <source>
        <dbReference type="Google" id="ProtNLM"/>
    </source>
</evidence>
<dbReference type="EMBL" id="CADCXV010000648">
    <property type="protein sequence ID" value="CAB0031618.1"/>
    <property type="molecule type" value="Genomic_DNA"/>
</dbReference>
<name>A0A6H5I0N9_9HYME</name>
<dbReference type="Proteomes" id="UP000479190">
    <property type="component" value="Unassembled WGS sequence"/>
</dbReference>
<sequence>MCVNNLRYHGHKIGLVPDSTCRWCSADEETPLHLLTTCDAAAERRRKWFGDALPSLEDIRGTKASRLIGFWKEVILNFSIVSEENENSELSRVCSRSEFKFVDFVCAACEEDPGPTRMNRKSGGGLATRATANQPQGLSGGQLQRVDVAEDDAGPIRRNQKSGGGLATRATANQPQGQSGGQLQRVDLAEDDALVTCVTFNDCVKLPLLVCWDVGDKCNWAEDPNLCAK</sequence>
<evidence type="ECO:0000313" key="3">
    <source>
        <dbReference type="Proteomes" id="UP000479190"/>
    </source>
</evidence>
<proteinExistence type="predicted"/>
<dbReference type="OrthoDB" id="6772408at2759"/>
<protein>
    <recommendedName>
        <fullName evidence="4">Reverse transcriptase zinc-binding domain-containing protein</fullName>
    </recommendedName>
</protein>
<evidence type="ECO:0000313" key="2">
    <source>
        <dbReference type="EMBL" id="CAB0031618.1"/>
    </source>
</evidence>
<evidence type="ECO:0000256" key="1">
    <source>
        <dbReference type="SAM" id="MobiDB-lite"/>
    </source>
</evidence>
<accession>A0A6H5I0N9</accession>
<dbReference type="AlphaFoldDB" id="A0A6H5I0N9"/>
<organism evidence="2 3">
    <name type="scientific">Trichogramma brassicae</name>
    <dbReference type="NCBI Taxonomy" id="86971"/>
    <lineage>
        <taxon>Eukaryota</taxon>
        <taxon>Metazoa</taxon>
        <taxon>Ecdysozoa</taxon>
        <taxon>Arthropoda</taxon>
        <taxon>Hexapoda</taxon>
        <taxon>Insecta</taxon>
        <taxon>Pterygota</taxon>
        <taxon>Neoptera</taxon>
        <taxon>Endopterygota</taxon>
        <taxon>Hymenoptera</taxon>
        <taxon>Apocrita</taxon>
        <taxon>Proctotrupomorpha</taxon>
        <taxon>Chalcidoidea</taxon>
        <taxon>Trichogrammatidae</taxon>
        <taxon>Trichogramma</taxon>
    </lineage>
</organism>
<reference evidence="2 3" key="1">
    <citation type="submission" date="2020-02" db="EMBL/GenBank/DDBJ databases">
        <authorList>
            <person name="Ferguson B K."/>
        </authorList>
    </citation>
    <scope>NUCLEOTIDE SEQUENCE [LARGE SCALE GENOMIC DNA]</scope>
</reference>
<feature type="non-terminal residue" evidence="2">
    <location>
        <position position="229"/>
    </location>
</feature>
<feature type="region of interest" description="Disordered" evidence="1">
    <location>
        <begin position="117"/>
        <end position="139"/>
    </location>
</feature>